<dbReference type="EMBL" id="BSFI01000021">
    <property type="protein sequence ID" value="GLK69226.1"/>
    <property type="molecule type" value="Genomic_DNA"/>
</dbReference>
<reference evidence="1" key="1">
    <citation type="journal article" date="2014" name="Int. J. Syst. Evol. Microbiol.">
        <title>Complete genome sequence of Corynebacterium casei LMG S-19264T (=DSM 44701T), isolated from a smear-ripened cheese.</title>
        <authorList>
            <consortium name="US DOE Joint Genome Institute (JGI-PGF)"/>
            <person name="Walter F."/>
            <person name="Albersmeier A."/>
            <person name="Kalinowski J."/>
            <person name="Ruckert C."/>
        </authorList>
    </citation>
    <scope>NUCLEOTIDE SEQUENCE</scope>
    <source>
        <strain evidence="1">VKM B-2347</strain>
    </source>
</reference>
<evidence type="ECO:0000313" key="1">
    <source>
        <dbReference type="EMBL" id="GLK69226.1"/>
    </source>
</evidence>
<reference evidence="1" key="2">
    <citation type="submission" date="2023-01" db="EMBL/GenBank/DDBJ databases">
        <authorList>
            <person name="Sun Q."/>
            <person name="Evtushenko L."/>
        </authorList>
    </citation>
    <scope>NUCLEOTIDE SEQUENCE</scope>
    <source>
        <strain evidence="1">VKM B-2347</strain>
    </source>
</reference>
<dbReference type="AlphaFoldDB" id="A0A9W6J1Q8"/>
<protein>
    <submittedName>
        <fullName evidence="1">Uncharacterized protein</fullName>
    </submittedName>
</protein>
<proteinExistence type="predicted"/>
<organism evidence="1 2">
    <name type="scientific">Hansschlegelia plantiphila</name>
    <dbReference type="NCBI Taxonomy" id="374655"/>
    <lineage>
        <taxon>Bacteria</taxon>
        <taxon>Pseudomonadati</taxon>
        <taxon>Pseudomonadota</taxon>
        <taxon>Alphaproteobacteria</taxon>
        <taxon>Hyphomicrobiales</taxon>
        <taxon>Methylopilaceae</taxon>
        <taxon>Hansschlegelia</taxon>
    </lineage>
</organism>
<gene>
    <name evidence="1" type="ORF">GCM10008179_28640</name>
</gene>
<dbReference type="RefSeq" id="WP_271169458.1">
    <property type="nucleotide sequence ID" value="NZ_BSFI01000021.1"/>
</dbReference>
<comment type="caution">
    <text evidence="1">The sequence shown here is derived from an EMBL/GenBank/DDBJ whole genome shotgun (WGS) entry which is preliminary data.</text>
</comment>
<accession>A0A9W6J1Q8</accession>
<keyword evidence="2" id="KW-1185">Reference proteome</keyword>
<name>A0A9W6J1Q8_9HYPH</name>
<sequence length="211" mass="23345">MSVAALFVEKDGVYSGLPGVEPWDEERDARRYAGPHPVVAHPPCQRWGRFATGSTRKPAQYRVGEDQGCFAAALTAVRNYGGVLEHPKDSLAWDYFGIMRPAPSGWVRADRFGGWACQVEQGHYGHFSRKATWLYAVGMLPPPLIWGRSAQRLPAYAVERYGYEKARRIGVMAAVGGKDKTRIRNATPPQFRDVLLSIARAAAQPEATSND</sequence>
<evidence type="ECO:0000313" key="2">
    <source>
        <dbReference type="Proteomes" id="UP001143372"/>
    </source>
</evidence>
<dbReference type="Proteomes" id="UP001143372">
    <property type="component" value="Unassembled WGS sequence"/>
</dbReference>